<dbReference type="GO" id="GO:0006631">
    <property type="term" value="P:fatty acid metabolic process"/>
    <property type="evidence" value="ECO:0007669"/>
    <property type="project" value="InterPro"/>
</dbReference>
<dbReference type="Proteomes" id="UP000829291">
    <property type="component" value="Chromosome 1"/>
</dbReference>
<dbReference type="Gene3D" id="1.10.1040.10">
    <property type="entry name" value="N-(1-d-carboxylethyl)-l-norvaline Dehydrogenase, domain 2"/>
    <property type="match status" value="1"/>
</dbReference>
<dbReference type="GO" id="GO:0050104">
    <property type="term" value="F:L-gulonate 3-dehydrogenase activity"/>
    <property type="evidence" value="ECO:0007669"/>
    <property type="project" value="TreeGrafter"/>
</dbReference>
<dbReference type="Pfam" id="PF00725">
    <property type="entry name" value="3HCDH"/>
    <property type="match status" value="1"/>
</dbReference>
<dbReference type="GeneID" id="107227394"/>
<dbReference type="Pfam" id="PF02737">
    <property type="entry name" value="3HCDH_N"/>
    <property type="match status" value="1"/>
</dbReference>
<dbReference type="RefSeq" id="XP_015524008.1">
    <property type="nucleotide sequence ID" value="XM_015668522.2"/>
</dbReference>
<evidence type="ECO:0000313" key="6">
    <source>
        <dbReference type="RefSeq" id="XP_015524008.1"/>
    </source>
</evidence>
<dbReference type="InterPro" id="IPR013328">
    <property type="entry name" value="6PGD_dom2"/>
</dbReference>
<dbReference type="InterPro" id="IPR008927">
    <property type="entry name" value="6-PGluconate_DH-like_C_sf"/>
</dbReference>
<dbReference type="KEGG" id="nlo:107227394"/>
<dbReference type="Gene3D" id="3.40.50.720">
    <property type="entry name" value="NAD(P)-binding Rossmann-like Domain"/>
    <property type="match status" value="1"/>
</dbReference>
<dbReference type="InterPro" id="IPR036291">
    <property type="entry name" value="NAD(P)-bd_dom_sf"/>
</dbReference>
<dbReference type="FunCoup" id="A0A6J0CBG4">
    <property type="interactions" value="153"/>
</dbReference>
<dbReference type="SUPFAM" id="SSF48179">
    <property type="entry name" value="6-phosphogluconate dehydrogenase C-terminal domain-like"/>
    <property type="match status" value="1"/>
</dbReference>
<name>A0A6J0CBG4_NEOLC</name>
<keyword evidence="2" id="KW-0560">Oxidoreductase</keyword>
<gene>
    <name evidence="6" type="primary">LOC107227394</name>
</gene>
<dbReference type="PROSITE" id="PS00067">
    <property type="entry name" value="3HCDH"/>
    <property type="match status" value="1"/>
</dbReference>
<sequence length="321" mass="35927">MASKNEKIGIIGSGLIGRSWAMLFASVGYQVTIYDIVQEQITNALKDIRQQLNTLQSNGLLRGSVDADGQFKAIKGSTSLEDTVKGAKFVQECIPEKLDWKIKLYTDLDKILDDKTILSSSTSTFRPSLFSEKMKHRDQVIVSHPVNPPYYVPLVEIVPSPWTRPEIAVATRAIMTEIGQAPVLLSREVDGFALNRIQYAILNEAWRMVADGILDVKDMDLVMSEGLGMRYAFLGAFETAHLNAEGMKKYCETYKNSIYNVSMTMGAVPKFEGEVAEKISNQLNAITPIDQLPARRAWRDDALTKLSILKKELDSKWKDSQ</sequence>
<comment type="similarity">
    <text evidence="1">Belongs to the 3-hydroxyacyl-CoA dehydrogenase family.</text>
</comment>
<feature type="domain" description="3-hydroxyacyl-CoA dehydrogenase NAD binding" evidence="4">
    <location>
        <begin position="7"/>
        <end position="185"/>
    </location>
</feature>
<evidence type="ECO:0000259" key="4">
    <source>
        <dbReference type="Pfam" id="PF02737"/>
    </source>
</evidence>
<dbReference type="FunFam" id="3.40.50.720:FF:000356">
    <property type="entry name" value="Lambda-crystallin homolog"/>
    <property type="match status" value="1"/>
</dbReference>
<dbReference type="InterPro" id="IPR006176">
    <property type="entry name" value="3-OHacyl-CoA_DH_NAD-bd"/>
</dbReference>
<feature type="domain" description="3-hydroxyacyl-CoA dehydrogenase C-terminal" evidence="3">
    <location>
        <begin position="191"/>
        <end position="260"/>
    </location>
</feature>
<dbReference type="InterPro" id="IPR006108">
    <property type="entry name" value="3HC_DH_C"/>
</dbReference>
<evidence type="ECO:0000259" key="3">
    <source>
        <dbReference type="Pfam" id="PF00725"/>
    </source>
</evidence>
<dbReference type="AlphaFoldDB" id="A0A6J0CBG4"/>
<evidence type="ECO:0000256" key="1">
    <source>
        <dbReference type="ARBA" id="ARBA00009463"/>
    </source>
</evidence>
<dbReference type="InParanoid" id="A0A6J0CBG4"/>
<dbReference type="PANTHER" id="PTHR48075">
    <property type="entry name" value="3-HYDROXYACYL-COA DEHYDROGENASE FAMILY PROTEIN"/>
    <property type="match status" value="1"/>
</dbReference>
<accession>A0A6J0CBG4</accession>
<organism evidence="6">
    <name type="scientific">Neodiprion lecontei</name>
    <name type="common">Redheaded pine sawfly</name>
    <dbReference type="NCBI Taxonomy" id="441921"/>
    <lineage>
        <taxon>Eukaryota</taxon>
        <taxon>Metazoa</taxon>
        <taxon>Ecdysozoa</taxon>
        <taxon>Arthropoda</taxon>
        <taxon>Hexapoda</taxon>
        <taxon>Insecta</taxon>
        <taxon>Pterygota</taxon>
        <taxon>Neoptera</taxon>
        <taxon>Endopterygota</taxon>
        <taxon>Hymenoptera</taxon>
        <taxon>Tenthredinoidea</taxon>
        <taxon>Diprionidae</taxon>
        <taxon>Diprioninae</taxon>
        <taxon>Neodiprion</taxon>
    </lineage>
</organism>
<reference evidence="6" key="1">
    <citation type="submission" date="2025-08" db="UniProtKB">
        <authorList>
            <consortium name="RefSeq"/>
        </authorList>
    </citation>
    <scope>IDENTIFICATION</scope>
    <source>
        <tissue evidence="6">Thorax and Abdomen</tissue>
    </source>
</reference>
<dbReference type="GO" id="GO:0070403">
    <property type="term" value="F:NAD+ binding"/>
    <property type="evidence" value="ECO:0007669"/>
    <property type="project" value="InterPro"/>
</dbReference>
<protein>
    <submittedName>
        <fullName evidence="6">Lambda-crystallin homolog</fullName>
    </submittedName>
</protein>
<dbReference type="CTD" id="32592"/>
<evidence type="ECO:0000256" key="2">
    <source>
        <dbReference type="ARBA" id="ARBA00023002"/>
    </source>
</evidence>
<dbReference type="PANTHER" id="PTHR48075:SF1">
    <property type="entry name" value="LAMBDA-CRYSTALLIN HOMOLOG"/>
    <property type="match status" value="1"/>
</dbReference>
<proteinExistence type="inferred from homology"/>
<keyword evidence="5" id="KW-1185">Reference proteome</keyword>
<dbReference type="OrthoDB" id="2021159at2759"/>
<dbReference type="SUPFAM" id="SSF51735">
    <property type="entry name" value="NAD(P)-binding Rossmann-fold domains"/>
    <property type="match status" value="1"/>
</dbReference>
<evidence type="ECO:0000313" key="5">
    <source>
        <dbReference type="Proteomes" id="UP000829291"/>
    </source>
</evidence>
<dbReference type="InterPro" id="IPR006180">
    <property type="entry name" value="3-OHacyl-CoA_DH_CS"/>
</dbReference>